<gene>
    <name evidence="1" type="ORF">BTA35_0203050</name>
</gene>
<dbReference type="RefSeq" id="WP_077242935.1">
    <property type="nucleotide sequence ID" value="NZ_MTSD02000001.1"/>
</dbReference>
<dbReference type="AlphaFoldDB" id="A0A1T1HF45"/>
<evidence type="ECO:0000313" key="1">
    <source>
        <dbReference type="EMBL" id="OOV88498.1"/>
    </source>
</evidence>
<accession>A0A1T1HF45</accession>
<protein>
    <submittedName>
        <fullName evidence="1">Uncharacterized protein</fullName>
    </submittedName>
</protein>
<dbReference type="EMBL" id="MTSD02000001">
    <property type="protein sequence ID" value="OOV88498.1"/>
    <property type="molecule type" value="Genomic_DNA"/>
</dbReference>
<evidence type="ECO:0000313" key="2">
    <source>
        <dbReference type="Proteomes" id="UP000190064"/>
    </source>
</evidence>
<sequence length="70" mass="7719">MIDIAEMNSDISRTANAYSDSAEKVVTQMQSLQLMVSETQQDACAAEQASKSLFEAISGLQDRVQRYRAS</sequence>
<organism evidence="1 2">
    <name type="scientific">Oceanospirillum linum</name>
    <dbReference type="NCBI Taxonomy" id="966"/>
    <lineage>
        <taxon>Bacteria</taxon>
        <taxon>Pseudomonadati</taxon>
        <taxon>Pseudomonadota</taxon>
        <taxon>Gammaproteobacteria</taxon>
        <taxon>Oceanospirillales</taxon>
        <taxon>Oceanospirillaceae</taxon>
        <taxon>Oceanospirillum</taxon>
    </lineage>
</organism>
<dbReference type="STRING" id="966.BTA35_0203050"/>
<proteinExistence type="predicted"/>
<reference evidence="1" key="1">
    <citation type="submission" date="2017-02" db="EMBL/GenBank/DDBJ databases">
        <title>Draft Genome Sequence of the Salt Water Bacterium Oceanospirillum linum ATCC 11336.</title>
        <authorList>
            <person name="Trachtenberg A.M."/>
            <person name="Carney J.G."/>
            <person name="Linnane J.D."/>
            <person name="Rheaume B.A."/>
            <person name="Pitts N.L."/>
            <person name="Mykles D.L."/>
            <person name="Maclea K.S."/>
        </authorList>
    </citation>
    <scope>NUCLEOTIDE SEQUENCE [LARGE SCALE GENOMIC DNA]</scope>
    <source>
        <strain evidence="1">ATCC 11336</strain>
    </source>
</reference>
<dbReference type="Proteomes" id="UP000190064">
    <property type="component" value="Unassembled WGS sequence"/>
</dbReference>
<name>A0A1T1HF45_OCELI</name>
<comment type="caution">
    <text evidence="1">The sequence shown here is derived from an EMBL/GenBank/DDBJ whole genome shotgun (WGS) entry which is preliminary data.</text>
</comment>
<keyword evidence="2" id="KW-1185">Reference proteome</keyword>